<evidence type="ECO:0008006" key="4">
    <source>
        <dbReference type="Google" id="ProtNLM"/>
    </source>
</evidence>
<feature type="chain" id="PRO_5012964607" description="Peptidase inhibitor" evidence="1">
    <location>
        <begin position="32"/>
        <end position="128"/>
    </location>
</feature>
<protein>
    <recommendedName>
        <fullName evidence="4">Peptidase inhibitor</fullName>
    </recommendedName>
</protein>
<name>A0A246RP26_9ACTN</name>
<dbReference type="AlphaFoldDB" id="A0A246RP26"/>
<dbReference type="Proteomes" id="UP000197174">
    <property type="component" value="Unassembled WGS sequence"/>
</dbReference>
<evidence type="ECO:0000313" key="3">
    <source>
        <dbReference type="Proteomes" id="UP000197174"/>
    </source>
</evidence>
<organism evidence="2 3">
    <name type="scientific">Micromonospora wenchangensis</name>
    <dbReference type="NCBI Taxonomy" id="1185415"/>
    <lineage>
        <taxon>Bacteria</taxon>
        <taxon>Bacillati</taxon>
        <taxon>Actinomycetota</taxon>
        <taxon>Actinomycetes</taxon>
        <taxon>Micromonosporales</taxon>
        <taxon>Micromonosporaceae</taxon>
        <taxon>Micromonospora</taxon>
    </lineage>
</organism>
<dbReference type="OrthoDB" id="3389749at2"/>
<gene>
    <name evidence="2" type="ORF">B5D80_10615</name>
</gene>
<evidence type="ECO:0000313" key="2">
    <source>
        <dbReference type="EMBL" id="OWV09085.1"/>
    </source>
</evidence>
<evidence type="ECO:0000256" key="1">
    <source>
        <dbReference type="SAM" id="SignalP"/>
    </source>
</evidence>
<reference evidence="2 3" key="1">
    <citation type="submission" date="2017-03" db="EMBL/GenBank/DDBJ databases">
        <title>Whole genome sequence of Micromonospora wenchangensis, isolated from mangrove soil.</title>
        <authorList>
            <person name="Yang H."/>
        </authorList>
    </citation>
    <scope>NUCLEOTIDE SEQUENCE [LARGE SCALE GENOMIC DNA]</scope>
    <source>
        <strain evidence="2 3">CCTCC AA 2012002</strain>
    </source>
</reference>
<dbReference type="RefSeq" id="WP_088643637.1">
    <property type="nucleotide sequence ID" value="NZ_MZMV01000013.1"/>
</dbReference>
<accession>A0A246RP26</accession>
<dbReference type="Pfam" id="PF03995">
    <property type="entry name" value="Inhibitor_I36"/>
    <property type="match status" value="1"/>
</dbReference>
<proteinExistence type="predicted"/>
<keyword evidence="3" id="KW-1185">Reference proteome</keyword>
<feature type="signal peptide" evidence="1">
    <location>
        <begin position="1"/>
        <end position="31"/>
    </location>
</feature>
<dbReference type="EMBL" id="MZMV01000013">
    <property type="protein sequence ID" value="OWV09085.1"/>
    <property type="molecule type" value="Genomic_DNA"/>
</dbReference>
<keyword evidence="1" id="KW-0732">Signal</keyword>
<comment type="caution">
    <text evidence="2">The sequence shown here is derived from an EMBL/GenBank/DDBJ whole genome shotgun (WGS) entry which is preliminary data.</text>
</comment>
<sequence>MVRVVRRLLAGVMINFLIIFGSFSAATPATAASPGVLAAPSCPDGWFCFYDDVRFGTPYGKLSDCGWQNLATWGWQNRTEAVYYNLKSGSVTFYESNGTPLFTVSASKRSISDVYPKQNRADKVYRVC</sequence>